<dbReference type="EMBL" id="UYRS01018646">
    <property type="protein sequence ID" value="VDK38701.1"/>
    <property type="molecule type" value="Genomic_DNA"/>
</dbReference>
<evidence type="ECO:0000256" key="5">
    <source>
        <dbReference type="ARBA" id="ARBA00022824"/>
    </source>
</evidence>
<keyword evidence="3" id="KW-0813">Transport</keyword>
<evidence type="ECO:0000313" key="12">
    <source>
        <dbReference type="Proteomes" id="UP000282613"/>
    </source>
</evidence>
<dbReference type="InterPro" id="IPR023391">
    <property type="entry name" value="Prot_translocase_SecE_dom_sf"/>
</dbReference>
<dbReference type="GO" id="GO:0006886">
    <property type="term" value="P:intracellular protein transport"/>
    <property type="evidence" value="ECO:0007669"/>
    <property type="project" value="InterPro"/>
</dbReference>
<dbReference type="NCBIfam" id="TIGR00327">
    <property type="entry name" value="secE_euk_arch"/>
    <property type="match status" value="1"/>
</dbReference>
<evidence type="ECO:0000256" key="9">
    <source>
        <dbReference type="ARBA" id="ARBA00023136"/>
    </source>
</evidence>
<dbReference type="Pfam" id="PF00584">
    <property type="entry name" value="SecE"/>
    <property type="match status" value="1"/>
</dbReference>
<dbReference type="PANTHER" id="PTHR12309">
    <property type="entry name" value="SEC61 GAMMA SUBUNIT"/>
    <property type="match status" value="1"/>
</dbReference>
<feature type="transmembrane region" description="Helical" evidence="10">
    <location>
        <begin position="65"/>
        <end position="86"/>
    </location>
</feature>
<keyword evidence="7 10" id="KW-1133">Transmembrane helix</keyword>
<dbReference type="AlphaFoldDB" id="A0A0R3WAM2"/>
<evidence type="ECO:0000256" key="7">
    <source>
        <dbReference type="ARBA" id="ARBA00022989"/>
    </source>
</evidence>
<evidence type="ECO:0000313" key="11">
    <source>
        <dbReference type="EMBL" id="VDK38701.1"/>
    </source>
</evidence>
<dbReference type="HAMAP" id="MF_00422">
    <property type="entry name" value="SecE"/>
    <property type="match status" value="1"/>
</dbReference>
<evidence type="ECO:0000256" key="2">
    <source>
        <dbReference type="ARBA" id="ARBA00008274"/>
    </source>
</evidence>
<accession>A0A0R3WAM2</accession>
<dbReference type="WBParaSite" id="TASK_0000761301-mRNA-1">
    <property type="protein sequence ID" value="TASK_0000761301-mRNA-1"/>
    <property type="gene ID" value="TASK_0000761301"/>
</dbReference>
<name>A0A0R3WAM2_TAEAS</name>
<keyword evidence="9 10" id="KW-0472">Membrane</keyword>
<keyword evidence="4 10" id="KW-0812">Transmembrane</keyword>
<dbReference type="PROSITE" id="PS01067">
    <property type="entry name" value="SECE_SEC61G"/>
    <property type="match status" value="1"/>
</dbReference>
<evidence type="ECO:0000256" key="1">
    <source>
        <dbReference type="ARBA" id="ARBA00004389"/>
    </source>
</evidence>
<keyword evidence="12" id="KW-1185">Reference proteome</keyword>
<protein>
    <submittedName>
        <fullName evidence="13">Protein transport protein Sec61 subunit gamma</fullName>
    </submittedName>
</protein>
<dbReference type="OrthoDB" id="2401875at2759"/>
<evidence type="ECO:0000313" key="13">
    <source>
        <dbReference type="WBParaSite" id="TASK_0000761301-mRNA-1"/>
    </source>
</evidence>
<reference evidence="13" key="1">
    <citation type="submission" date="2017-02" db="UniProtKB">
        <authorList>
            <consortium name="WormBaseParasite"/>
        </authorList>
    </citation>
    <scope>IDENTIFICATION</scope>
</reference>
<dbReference type="InterPro" id="IPR001901">
    <property type="entry name" value="Translocase_SecE/Sec61-g"/>
</dbReference>
<comment type="subcellular location">
    <subcellularLocation>
        <location evidence="1">Endoplasmic reticulum membrane</location>
        <topology evidence="1">Single-pass membrane protein</topology>
    </subcellularLocation>
</comment>
<dbReference type="SUPFAM" id="SSF103456">
    <property type="entry name" value="Preprotein translocase SecE subunit"/>
    <property type="match status" value="1"/>
</dbReference>
<reference evidence="11 12" key="2">
    <citation type="submission" date="2018-11" db="EMBL/GenBank/DDBJ databases">
        <authorList>
            <consortium name="Pathogen Informatics"/>
        </authorList>
    </citation>
    <scope>NUCLEOTIDE SEQUENCE [LARGE SCALE GENOMIC DNA]</scope>
</reference>
<dbReference type="GO" id="GO:0008320">
    <property type="term" value="F:protein transmembrane transporter activity"/>
    <property type="evidence" value="ECO:0007669"/>
    <property type="project" value="InterPro"/>
</dbReference>
<proteinExistence type="inferred from homology"/>
<dbReference type="InterPro" id="IPR008158">
    <property type="entry name" value="Translocase_Sec61-g"/>
</dbReference>
<dbReference type="GO" id="GO:0005789">
    <property type="term" value="C:endoplasmic reticulum membrane"/>
    <property type="evidence" value="ECO:0007669"/>
    <property type="project" value="UniProtKB-SubCell"/>
</dbReference>
<dbReference type="GO" id="GO:0006605">
    <property type="term" value="P:protein targeting"/>
    <property type="evidence" value="ECO:0007669"/>
    <property type="project" value="InterPro"/>
</dbReference>
<evidence type="ECO:0000256" key="6">
    <source>
        <dbReference type="ARBA" id="ARBA00022927"/>
    </source>
</evidence>
<keyword evidence="5" id="KW-0256">Endoplasmic reticulum</keyword>
<dbReference type="Gene3D" id="1.20.5.820">
    <property type="entry name" value="Preprotein translocase SecE subunit"/>
    <property type="match status" value="1"/>
</dbReference>
<evidence type="ECO:0000256" key="8">
    <source>
        <dbReference type="ARBA" id="ARBA00023010"/>
    </source>
</evidence>
<evidence type="ECO:0000256" key="10">
    <source>
        <dbReference type="SAM" id="Phobius"/>
    </source>
</evidence>
<dbReference type="Proteomes" id="UP000282613">
    <property type="component" value="Unassembled WGS sequence"/>
</dbReference>
<keyword evidence="8" id="KW-0811">Translocation</keyword>
<organism evidence="13">
    <name type="scientific">Taenia asiatica</name>
    <name type="common">Asian tapeworm</name>
    <dbReference type="NCBI Taxonomy" id="60517"/>
    <lineage>
        <taxon>Eukaryota</taxon>
        <taxon>Metazoa</taxon>
        <taxon>Spiralia</taxon>
        <taxon>Lophotrochozoa</taxon>
        <taxon>Platyhelminthes</taxon>
        <taxon>Cestoda</taxon>
        <taxon>Eucestoda</taxon>
        <taxon>Cyclophyllidea</taxon>
        <taxon>Taeniidae</taxon>
        <taxon>Taenia</taxon>
    </lineage>
</organism>
<dbReference type="STRING" id="60517.A0A0R3WAM2"/>
<evidence type="ECO:0000256" key="3">
    <source>
        <dbReference type="ARBA" id="ARBA00022448"/>
    </source>
</evidence>
<sequence>MRIISLPTAICLSIPASIKAVIIIRQVGMDQVSAVTDPLIQFTRASVHFFHRCTKPDRKEFKKNAIATAVGFLAMGVLGFIIKLVFVPLNSIIVGG</sequence>
<gene>
    <name evidence="11" type="ORF">TASK_LOCUS7614</name>
</gene>
<keyword evidence="6" id="KW-0653">Protein transport</keyword>
<comment type="similarity">
    <text evidence="2">Belongs to the SecE/SEC61-gamma family.</text>
</comment>
<evidence type="ECO:0000256" key="4">
    <source>
        <dbReference type="ARBA" id="ARBA00022692"/>
    </source>
</evidence>